<proteinExistence type="predicted"/>
<feature type="non-terminal residue" evidence="1">
    <location>
        <position position="1"/>
    </location>
</feature>
<dbReference type="OrthoDB" id="900476at2759"/>
<dbReference type="Proteomes" id="UP001153555">
    <property type="component" value="Unassembled WGS sequence"/>
</dbReference>
<evidence type="ECO:0000313" key="1">
    <source>
        <dbReference type="EMBL" id="CAA0811532.1"/>
    </source>
</evidence>
<reference evidence="1" key="1">
    <citation type="submission" date="2019-12" db="EMBL/GenBank/DDBJ databases">
        <authorList>
            <person name="Scholes J."/>
        </authorList>
    </citation>
    <scope>NUCLEOTIDE SEQUENCE</scope>
</reference>
<sequence length="139" mass="16642">VNWLPYERKPHEVEPRTLYFGYLRYRDIVEPYMPLRCLRQLGYVQIVPLGIYRLTQVNRPCESQSYTVEHADNAAEDSWNQFSVPHSLHLSDFTETPVDDRGQTHRDYLRWYERVYHPRLLPQTLPDADAIPARANYDY</sequence>
<comment type="caution">
    <text evidence="1">The sequence shown here is derived from an EMBL/GenBank/DDBJ whole genome shotgun (WGS) entry which is preliminary data.</text>
</comment>
<dbReference type="AlphaFoldDB" id="A0A9N7R295"/>
<dbReference type="EMBL" id="CACSLK010008833">
    <property type="protein sequence ID" value="CAA0811532.1"/>
    <property type="molecule type" value="Genomic_DNA"/>
</dbReference>
<accession>A0A9N7R295</accession>
<organism evidence="1 2">
    <name type="scientific">Striga hermonthica</name>
    <name type="common">Purple witchweed</name>
    <name type="synonym">Buchnera hermonthica</name>
    <dbReference type="NCBI Taxonomy" id="68872"/>
    <lineage>
        <taxon>Eukaryota</taxon>
        <taxon>Viridiplantae</taxon>
        <taxon>Streptophyta</taxon>
        <taxon>Embryophyta</taxon>
        <taxon>Tracheophyta</taxon>
        <taxon>Spermatophyta</taxon>
        <taxon>Magnoliopsida</taxon>
        <taxon>eudicotyledons</taxon>
        <taxon>Gunneridae</taxon>
        <taxon>Pentapetalae</taxon>
        <taxon>asterids</taxon>
        <taxon>lamiids</taxon>
        <taxon>Lamiales</taxon>
        <taxon>Orobanchaceae</taxon>
        <taxon>Buchnereae</taxon>
        <taxon>Striga</taxon>
    </lineage>
</organism>
<protein>
    <submittedName>
        <fullName evidence="1">Uncharacterized protein</fullName>
    </submittedName>
</protein>
<name>A0A9N7R295_STRHE</name>
<evidence type="ECO:0000313" key="2">
    <source>
        <dbReference type="Proteomes" id="UP001153555"/>
    </source>
</evidence>
<gene>
    <name evidence="1" type="ORF">SHERM_12587</name>
</gene>
<feature type="non-terminal residue" evidence="1">
    <location>
        <position position="139"/>
    </location>
</feature>
<keyword evidence="2" id="KW-1185">Reference proteome</keyword>